<reference evidence="2" key="2">
    <citation type="submission" date="2025-09" db="UniProtKB">
        <authorList>
            <consortium name="Ensembl"/>
        </authorList>
    </citation>
    <scope>IDENTIFICATION</scope>
</reference>
<sequence length="220" mass="25011">MDEPVQVNPTMTTSAAEKPGNVKKVSCFQSTGPCLSSASVSGYRSYKNTDCSDSGSDSGDQAFPWRQNQESVAAELGIMGMEGSVSMSSRQSETYNYVLARKMMEREEGLQSTLERGQDQREKSCLKRKLGPRAEMPFIHISTEWMQKLLKIQTDKKKTIKPCFRSVSLHVLFVQEIFREENQKEYNNKKSAKKRRKRIVAKKMKQAISTLNPREHDDVS</sequence>
<evidence type="ECO:0000313" key="2">
    <source>
        <dbReference type="Ensembl" id="ENSSANP00000031350.1"/>
    </source>
</evidence>
<feature type="compositionally biased region" description="Basic residues" evidence="1">
    <location>
        <begin position="190"/>
        <end position="205"/>
    </location>
</feature>
<feature type="region of interest" description="Disordered" evidence="1">
    <location>
        <begin position="35"/>
        <end position="64"/>
    </location>
</feature>
<protein>
    <submittedName>
        <fullName evidence="2">Uncharacterized protein</fullName>
    </submittedName>
</protein>
<feature type="region of interest" description="Disordered" evidence="1">
    <location>
        <begin position="187"/>
        <end position="220"/>
    </location>
</feature>
<name>A0A671MDN5_9TELE</name>
<feature type="compositionally biased region" description="Low complexity" evidence="1">
    <location>
        <begin position="51"/>
        <end position="60"/>
    </location>
</feature>
<evidence type="ECO:0000256" key="1">
    <source>
        <dbReference type="SAM" id="MobiDB-lite"/>
    </source>
</evidence>
<dbReference type="Proteomes" id="UP000472260">
    <property type="component" value="Unassembled WGS sequence"/>
</dbReference>
<proteinExistence type="predicted"/>
<accession>A0A671MDN5</accession>
<keyword evidence="3" id="KW-1185">Reference proteome</keyword>
<feature type="compositionally biased region" description="Polar residues" evidence="1">
    <location>
        <begin position="35"/>
        <end position="49"/>
    </location>
</feature>
<evidence type="ECO:0000313" key="3">
    <source>
        <dbReference type="Proteomes" id="UP000472260"/>
    </source>
</evidence>
<organism evidence="2 3">
    <name type="scientific">Sinocyclocheilus anshuiensis</name>
    <dbReference type="NCBI Taxonomy" id="1608454"/>
    <lineage>
        <taxon>Eukaryota</taxon>
        <taxon>Metazoa</taxon>
        <taxon>Chordata</taxon>
        <taxon>Craniata</taxon>
        <taxon>Vertebrata</taxon>
        <taxon>Euteleostomi</taxon>
        <taxon>Actinopterygii</taxon>
        <taxon>Neopterygii</taxon>
        <taxon>Teleostei</taxon>
        <taxon>Ostariophysi</taxon>
        <taxon>Cypriniformes</taxon>
        <taxon>Cyprinidae</taxon>
        <taxon>Cyprininae</taxon>
        <taxon>Sinocyclocheilus</taxon>
    </lineage>
</organism>
<reference evidence="2" key="1">
    <citation type="submission" date="2025-08" db="UniProtKB">
        <authorList>
            <consortium name="Ensembl"/>
        </authorList>
    </citation>
    <scope>IDENTIFICATION</scope>
</reference>
<feature type="region of interest" description="Disordered" evidence="1">
    <location>
        <begin position="1"/>
        <end position="21"/>
    </location>
</feature>
<dbReference type="AlphaFoldDB" id="A0A671MDN5"/>
<dbReference type="Ensembl" id="ENSSANT00000033385.1">
    <property type="protein sequence ID" value="ENSSANP00000031350.1"/>
    <property type="gene ID" value="ENSSANG00000016005.1"/>
</dbReference>